<protein>
    <recommendedName>
        <fullName evidence="1">Isopenicillin N synthase-like Fe(2+) 2OG dioxygenase domain-containing protein</fullName>
    </recommendedName>
</protein>
<dbReference type="Proteomes" id="UP000026960">
    <property type="component" value="Chromosome 10"/>
</dbReference>
<dbReference type="PANTHER" id="PTHR48253:SF2">
    <property type="entry name" value="ISOPENICILLIN N SYNTHASE-LIKE FE(2+) 2OG DIOXYGENASE DOMAIN-CONTAINING PROTEIN"/>
    <property type="match status" value="1"/>
</dbReference>
<dbReference type="Gramene" id="OBART10G05300.1">
    <property type="protein sequence ID" value="OBART10G05300.1"/>
    <property type="gene ID" value="OBART10G05300"/>
</dbReference>
<dbReference type="eggNOG" id="ENOG502QTB1">
    <property type="taxonomic scope" value="Eukaryota"/>
</dbReference>
<evidence type="ECO:0000313" key="2">
    <source>
        <dbReference type="EnsemblPlants" id="OBART10G05300.1"/>
    </source>
</evidence>
<name>A0A0D3HC43_9ORYZ</name>
<accession>A0A0D3HC43</accession>
<keyword evidence="3" id="KW-1185">Reference proteome</keyword>
<reference evidence="2" key="1">
    <citation type="journal article" date="2009" name="Rice">
        <title>De Novo Next Generation Sequencing of Plant Genomes.</title>
        <authorList>
            <person name="Rounsley S."/>
            <person name="Marri P.R."/>
            <person name="Yu Y."/>
            <person name="He R."/>
            <person name="Sisneros N."/>
            <person name="Goicoechea J.L."/>
            <person name="Lee S.J."/>
            <person name="Angelova A."/>
            <person name="Kudrna D."/>
            <person name="Luo M."/>
            <person name="Affourtit J."/>
            <person name="Desany B."/>
            <person name="Knight J."/>
            <person name="Niazi F."/>
            <person name="Egholm M."/>
            <person name="Wing R.A."/>
        </authorList>
    </citation>
    <scope>NUCLEOTIDE SEQUENCE [LARGE SCALE GENOMIC DNA]</scope>
    <source>
        <strain evidence="2">cv. IRGC 105608</strain>
    </source>
</reference>
<dbReference type="Gene3D" id="2.60.120.330">
    <property type="entry name" value="B-lactam Antibiotic, Isopenicillin N Synthase, Chain"/>
    <property type="match status" value="1"/>
</dbReference>
<dbReference type="AlphaFoldDB" id="A0A0D3HC43"/>
<dbReference type="EnsemblPlants" id="OBART10G05300.1">
    <property type="protein sequence ID" value="OBART10G05300.1"/>
    <property type="gene ID" value="OBART10G05300"/>
</dbReference>
<dbReference type="InterPro" id="IPR027443">
    <property type="entry name" value="IPNS-like_sf"/>
</dbReference>
<dbReference type="PANTHER" id="PTHR48253">
    <property type="match status" value="1"/>
</dbReference>
<feature type="domain" description="Isopenicillin N synthase-like Fe(2+) 2OG dioxygenase" evidence="1">
    <location>
        <begin position="321"/>
        <end position="377"/>
    </location>
</feature>
<organism evidence="2">
    <name type="scientific">Oryza barthii</name>
    <dbReference type="NCBI Taxonomy" id="65489"/>
    <lineage>
        <taxon>Eukaryota</taxon>
        <taxon>Viridiplantae</taxon>
        <taxon>Streptophyta</taxon>
        <taxon>Embryophyta</taxon>
        <taxon>Tracheophyta</taxon>
        <taxon>Spermatophyta</taxon>
        <taxon>Magnoliopsida</taxon>
        <taxon>Liliopsida</taxon>
        <taxon>Poales</taxon>
        <taxon>Poaceae</taxon>
        <taxon>BOP clade</taxon>
        <taxon>Oryzoideae</taxon>
        <taxon>Oryzeae</taxon>
        <taxon>Oryzinae</taxon>
        <taxon>Oryza</taxon>
    </lineage>
</organism>
<dbReference type="SUPFAM" id="SSF51197">
    <property type="entry name" value="Clavaminate synthase-like"/>
    <property type="match status" value="1"/>
</dbReference>
<dbReference type="InterPro" id="IPR044861">
    <property type="entry name" value="IPNS-like_FE2OG_OXY"/>
</dbReference>
<dbReference type="Pfam" id="PF03171">
    <property type="entry name" value="2OG-FeII_Oxy"/>
    <property type="match status" value="1"/>
</dbReference>
<reference evidence="2" key="2">
    <citation type="submission" date="2015-03" db="UniProtKB">
        <authorList>
            <consortium name="EnsemblPlants"/>
        </authorList>
    </citation>
    <scope>IDENTIFICATION</scope>
</reference>
<sequence>MAETALATALDIAELPFSDLLLLISPDLPDDGRRGRLLTTVATSLGRGGSGLLAITNVPLAAALRRRLLPLARRLAVMDHPSRSQLLKKHGLGSDVPMKKLDRRVSSFARLLRHSGEFQLLESMKEIESIKNDPDYLEKALDGVVIGEPMGDGTEKLGELVEELGLCMMELGILVARACDIVTGGNQLEKSITDFGTAKARLIHYHSELDNIIIKNSSSKRKVPINKIAKATAYESCFRRSASSQGSCIRSECAMTDTLKDSNDKSIRGQGSVVSLTNLWQEWHYDYGVLTVLTAPLFLCSTMGEDCSISKECSPPDKHTYLQLFNRRKVFSVRCSPESFIVQVGETADILSGGKLRSTLHAVSRPYGSTNISRETFVVFLQPSWDKKLHYSGHCFAGDDEPSEGDDSTFSDGSDMFSSEHTLMQDILKKIPPLSSRVKEGMTFAEFSRQTTKQYYGGGGVPCSSSQVMENVFGHFIIWHYRKHQTSP</sequence>
<evidence type="ECO:0000313" key="3">
    <source>
        <dbReference type="Proteomes" id="UP000026960"/>
    </source>
</evidence>
<dbReference type="PaxDb" id="65489-OBART10G05300.1"/>
<evidence type="ECO:0000259" key="1">
    <source>
        <dbReference type="Pfam" id="PF03171"/>
    </source>
</evidence>
<dbReference type="HOGENOM" id="CLU_043881_0_0_1"/>
<proteinExistence type="predicted"/>